<dbReference type="InterPro" id="IPR013728">
    <property type="entry name" value="BT_3987-like_N"/>
</dbReference>
<protein>
    <recommendedName>
        <fullName evidence="1">BT-3987-like N-terminal domain-containing protein</fullName>
    </recommendedName>
</protein>
<dbReference type="RefSeq" id="WP_109262830.1">
    <property type="nucleotide sequence ID" value="NZ_QEWP01000001.1"/>
</dbReference>
<dbReference type="OrthoDB" id="1041979at2"/>
<dbReference type="Gene3D" id="2.60.40.1740">
    <property type="entry name" value="hypothetical protein (bacova_03559)"/>
    <property type="match status" value="1"/>
</dbReference>
<proteinExistence type="predicted"/>
<sequence length="305" mass="35334">MNIKFFISAVVLFSLAFFGCEKYDDYVEDYTHSTVYFGAQHPLRTVVARGDDMQIKLGVVLAGKRQNNDEEWVTYSIEPSLLDEVNQDEEMDVQLELLPEEYYTLADEKQFTIHKGELLGEIEMTIDHDLFVSDPNAMNTHYALPLQIQETSADSVNATKDYTIVAIKYISEKSGYYYSKGAYYELDESGEQYVDTSEFWNKDLTENDFWYLETLGLDSLETLDEAVSSASHGVNLRMKIEDNNQVVIEPVVFFNNILEGGGTYDPENKSFYLDFKYEQFGNQYHVLDTLIQMHDPEKDLRFEEY</sequence>
<dbReference type="EMBL" id="QEWP01000001">
    <property type="protein sequence ID" value="PWE01380.1"/>
    <property type="molecule type" value="Genomic_DNA"/>
</dbReference>
<evidence type="ECO:0000313" key="3">
    <source>
        <dbReference type="Proteomes" id="UP000244956"/>
    </source>
</evidence>
<dbReference type="AlphaFoldDB" id="A0A2U2BE80"/>
<evidence type="ECO:0000259" key="1">
    <source>
        <dbReference type="Pfam" id="PF08522"/>
    </source>
</evidence>
<comment type="caution">
    <text evidence="2">The sequence shown here is derived from an EMBL/GenBank/DDBJ whole genome shotgun (WGS) entry which is preliminary data.</text>
</comment>
<dbReference type="Proteomes" id="UP000244956">
    <property type="component" value="Unassembled WGS sequence"/>
</dbReference>
<name>A0A2U2BE80_9BACT</name>
<feature type="domain" description="BT-3987-like N-terminal" evidence="1">
    <location>
        <begin position="34"/>
        <end position="154"/>
    </location>
</feature>
<reference evidence="2 3" key="1">
    <citation type="submission" date="2018-05" db="EMBL/GenBank/DDBJ databases">
        <title>Marinilabilia rubrum sp. nov., isolated from saltern sediment.</title>
        <authorList>
            <person name="Zhang R."/>
        </authorList>
    </citation>
    <scope>NUCLEOTIDE SEQUENCE [LARGE SCALE GENOMIC DNA]</scope>
    <source>
        <strain evidence="2 3">WTE16</strain>
    </source>
</reference>
<gene>
    <name evidence="2" type="ORF">DDZ16_02525</name>
</gene>
<evidence type="ECO:0000313" key="2">
    <source>
        <dbReference type="EMBL" id="PWE01380.1"/>
    </source>
</evidence>
<accession>A0A2U2BE80</accession>
<organism evidence="2 3">
    <name type="scientific">Marinilabilia rubra</name>
    <dbReference type="NCBI Taxonomy" id="2162893"/>
    <lineage>
        <taxon>Bacteria</taxon>
        <taxon>Pseudomonadati</taxon>
        <taxon>Bacteroidota</taxon>
        <taxon>Bacteroidia</taxon>
        <taxon>Marinilabiliales</taxon>
        <taxon>Marinilabiliaceae</taxon>
        <taxon>Marinilabilia</taxon>
    </lineage>
</organism>
<dbReference type="PROSITE" id="PS51257">
    <property type="entry name" value="PROKAR_LIPOPROTEIN"/>
    <property type="match status" value="1"/>
</dbReference>
<keyword evidence="3" id="KW-1185">Reference proteome</keyword>
<dbReference type="Pfam" id="PF08522">
    <property type="entry name" value="BT_3987-like_N"/>
    <property type="match status" value="1"/>
</dbReference>